<dbReference type="Gene3D" id="1.10.260.40">
    <property type="entry name" value="lambda repressor-like DNA-binding domains"/>
    <property type="match status" value="1"/>
</dbReference>
<dbReference type="PROSITE" id="PS50943">
    <property type="entry name" value="HTH_CROC1"/>
    <property type="match status" value="1"/>
</dbReference>
<sequence length="65" mass="7629">MNKIKGYRNMAGLTQKEMSEVLGIAESTYRKKEKGYSNFKDYEIKKFSEVINRINPDVSVKDIFF</sequence>
<organism evidence="2 3">
    <name type="scientific">Vagococcus luciliae</name>
    <dbReference type="NCBI Taxonomy" id="2920380"/>
    <lineage>
        <taxon>Bacteria</taxon>
        <taxon>Bacillati</taxon>
        <taxon>Bacillota</taxon>
        <taxon>Bacilli</taxon>
        <taxon>Lactobacillales</taxon>
        <taxon>Enterococcaceae</taxon>
        <taxon>Vagococcus</taxon>
    </lineage>
</organism>
<accession>A0ABY5NXM1</accession>
<dbReference type="Pfam" id="PF01381">
    <property type="entry name" value="HTH_3"/>
    <property type="match status" value="1"/>
</dbReference>
<dbReference type="CDD" id="cd00093">
    <property type="entry name" value="HTH_XRE"/>
    <property type="match status" value="1"/>
</dbReference>
<dbReference type="InterPro" id="IPR001387">
    <property type="entry name" value="Cro/C1-type_HTH"/>
</dbReference>
<keyword evidence="3" id="KW-1185">Reference proteome</keyword>
<evidence type="ECO:0000259" key="1">
    <source>
        <dbReference type="PROSITE" id="PS50943"/>
    </source>
</evidence>
<dbReference type="EMBL" id="CP102451">
    <property type="protein sequence ID" value="UUV98399.1"/>
    <property type="molecule type" value="Genomic_DNA"/>
</dbReference>
<dbReference type="Proteomes" id="UP001058273">
    <property type="component" value="Chromosome"/>
</dbReference>
<dbReference type="InterPro" id="IPR010982">
    <property type="entry name" value="Lambda_DNA-bd_dom_sf"/>
</dbReference>
<proteinExistence type="predicted"/>
<feature type="domain" description="HTH cro/C1-type" evidence="1">
    <location>
        <begin position="4"/>
        <end position="63"/>
    </location>
</feature>
<reference evidence="2" key="1">
    <citation type="submission" date="2022-08" db="EMBL/GenBank/DDBJ databases">
        <title>Genome sequence of Vagococcus luciliae DSM 112651.</title>
        <authorList>
            <person name="Juan G."/>
            <person name="Anja P."/>
            <person name="Rolf D."/>
            <person name="Kampfer P."/>
            <person name="Vilcinskas A."/>
        </authorList>
    </citation>
    <scope>NUCLEOTIDE SEQUENCE</scope>
    <source>
        <strain evidence="2">G314FT</strain>
    </source>
</reference>
<dbReference type="SUPFAM" id="SSF47413">
    <property type="entry name" value="lambda repressor-like DNA-binding domains"/>
    <property type="match status" value="1"/>
</dbReference>
<gene>
    <name evidence="2" type="ORF">G314FT_05150</name>
</gene>
<protein>
    <recommendedName>
        <fullName evidence="1">HTH cro/C1-type domain-containing protein</fullName>
    </recommendedName>
</protein>
<evidence type="ECO:0000313" key="3">
    <source>
        <dbReference type="Proteomes" id="UP001058273"/>
    </source>
</evidence>
<name>A0ABY5NXM1_9ENTE</name>
<dbReference type="RefSeq" id="WP_257701950.1">
    <property type="nucleotide sequence ID" value="NZ_CP102451.1"/>
</dbReference>
<reference evidence="2" key="2">
    <citation type="submission" date="2022-08" db="EMBL/GenBank/DDBJ databases">
        <authorList>
            <person name="Poehlein A."/>
            <person name="Guzman J."/>
            <person name="Daniel R."/>
            <person name="Vilcinskas A."/>
        </authorList>
    </citation>
    <scope>NUCLEOTIDE SEQUENCE</scope>
    <source>
        <strain evidence="2">G314FT</strain>
    </source>
</reference>
<evidence type="ECO:0000313" key="2">
    <source>
        <dbReference type="EMBL" id="UUV98399.1"/>
    </source>
</evidence>